<dbReference type="EMBL" id="JANEYF010001878">
    <property type="protein sequence ID" value="KAJ8955304.1"/>
    <property type="molecule type" value="Genomic_DNA"/>
</dbReference>
<dbReference type="InterPro" id="IPR029274">
    <property type="entry name" value="DUF4615"/>
</dbReference>
<gene>
    <name evidence="3" type="ORF">NQ314_006891</name>
</gene>
<feature type="region of interest" description="Disordered" evidence="2">
    <location>
        <begin position="1"/>
        <end position="31"/>
    </location>
</feature>
<evidence type="ECO:0000256" key="2">
    <source>
        <dbReference type="SAM" id="MobiDB-lite"/>
    </source>
</evidence>
<comment type="caution">
    <text evidence="3">The sequence shown here is derived from an EMBL/GenBank/DDBJ whole genome shotgun (WGS) entry which is preliminary data.</text>
</comment>
<organism evidence="3 4">
    <name type="scientific">Rhamnusium bicolor</name>
    <dbReference type="NCBI Taxonomy" id="1586634"/>
    <lineage>
        <taxon>Eukaryota</taxon>
        <taxon>Metazoa</taxon>
        <taxon>Ecdysozoa</taxon>
        <taxon>Arthropoda</taxon>
        <taxon>Hexapoda</taxon>
        <taxon>Insecta</taxon>
        <taxon>Pterygota</taxon>
        <taxon>Neoptera</taxon>
        <taxon>Endopterygota</taxon>
        <taxon>Coleoptera</taxon>
        <taxon>Polyphaga</taxon>
        <taxon>Cucujiformia</taxon>
        <taxon>Chrysomeloidea</taxon>
        <taxon>Cerambycidae</taxon>
        <taxon>Lepturinae</taxon>
        <taxon>Rhagiini</taxon>
        <taxon>Rhamnusium</taxon>
    </lineage>
</organism>
<proteinExistence type="inferred from homology"/>
<keyword evidence="4" id="KW-1185">Reference proteome</keyword>
<accession>A0AAV8YVY2</accession>
<reference evidence="3" key="1">
    <citation type="journal article" date="2023" name="Insect Mol. Biol.">
        <title>Genome sequencing provides insights into the evolution of gene families encoding plant cell wall-degrading enzymes in longhorned beetles.</title>
        <authorList>
            <person name="Shin N.R."/>
            <person name="Okamura Y."/>
            <person name="Kirsch R."/>
            <person name="Pauchet Y."/>
        </authorList>
    </citation>
    <scope>NUCLEOTIDE SEQUENCE</scope>
    <source>
        <strain evidence="3">RBIC_L_NR</strain>
    </source>
</reference>
<name>A0AAV8YVY2_9CUCU</name>
<evidence type="ECO:0000313" key="4">
    <source>
        <dbReference type="Proteomes" id="UP001162156"/>
    </source>
</evidence>
<dbReference type="PANTHER" id="PTHR13602:SF2">
    <property type="entry name" value="UPF0488 PROTEIN C8ORF33"/>
    <property type="match status" value="1"/>
</dbReference>
<comment type="similarity">
    <text evidence="1">Belongs to the UPF0488 family.</text>
</comment>
<dbReference type="PANTHER" id="PTHR13602">
    <property type="entry name" value="UPF0488 PROTEIN C8ORF33"/>
    <property type="match status" value="1"/>
</dbReference>
<dbReference type="Pfam" id="PF15393">
    <property type="entry name" value="DUF4615"/>
    <property type="match status" value="1"/>
</dbReference>
<protein>
    <submittedName>
        <fullName evidence="3">Uncharacterized protein</fullName>
    </submittedName>
</protein>
<dbReference type="AlphaFoldDB" id="A0AAV8YVY2"/>
<dbReference type="Proteomes" id="UP001162156">
    <property type="component" value="Unassembled WGS sequence"/>
</dbReference>
<sequence length="108" mass="12247">MPPKTKLHKSTGKSVIPKQNLNEPSPSGTVSLTPEVEQQFEVELYWCIQQLQTALKSIKLNSKQVQDHTKALNTLMSVSAPMIKKRQVMRLSFGDYRAKMAAEDKKDF</sequence>
<evidence type="ECO:0000256" key="1">
    <source>
        <dbReference type="ARBA" id="ARBA00005707"/>
    </source>
</evidence>
<evidence type="ECO:0000313" key="3">
    <source>
        <dbReference type="EMBL" id="KAJ8955304.1"/>
    </source>
</evidence>
<feature type="compositionally biased region" description="Basic residues" evidence="2">
    <location>
        <begin position="1"/>
        <end position="11"/>
    </location>
</feature>
<feature type="compositionally biased region" description="Polar residues" evidence="2">
    <location>
        <begin position="17"/>
        <end position="31"/>
    </location>
</feature>